<accession>A0A4Z2ES32</accession>
<dbReference type="Proteomes" id="UP000314294">
    <property type="component" value="Unassembled WGS sequence"/>
</dbReference>
<protein>
    <submittedName>
        <fullName evidence="2">Cortactin-binding protein 2</fullName>
    </submittedName>
</protein>
<proteinExistence type="predicted"/>
<gene>
    <name evidence="2" type="primary">CTTNBP2_1</name>
    <name evidence="2" type="ORF">EYF80_058107</name>
</gene>
<sequence>MCSWLAQLWNAVVVPRVEEAVIRRLTAKRCSSSSSSSSSSPTLRSLSAGQQAVVKAALGILVTQAVLQGCPLPRHEVDRYLLEFRGGAFPLSAIGSYKGSGGGGGARKGRDGGKLRRSNTSPRKKGGPALGWSAGSFREGKKPLCPSGSLSSSDVSFIANGNAQSVSKTTTLERVSERIAVHSREALSGFSDGDADLIRELQTLSGSRSEPDVSKKQWSEV</sequence>
<evidence type="ECO:0000256" key="1">
    <source>
        <dbReference type="SAM" id="MobiDB-lite"/>
    </source>
</evidence>
<dbReference type="OrthoDB" id="6021133at2759"/>
<feature type="region of interest" description="Disordered" evidence="1">
    <location>
        <begin position="202"/>
        <end position="221"/>
    </location>
</feature>
<keyword evidence="3" id="KW-1185">Reference proteome</keyword>
<comment type="caution">
    <text evidence="2">The sequence shown here is derived from an EMBL/GenBank/DDBJ whole genome shotgun (WGS) entry which is preliminary data.</text>
</comment>
<evidence type="ECO:0000313" key="3">
    <source>
        <dbReference type="Proteomes" id="UP000314294"/>
    </source>
</evidence>
<evidence type="ECO:0000313" key="2">
    <source>
        <dbReference type="EMBL" id="TNN31736.1"/>
    </source>
</evidence>
<organism evidence="2 3">
    <name type="scientific">Liparis tanakae</name>
    <name type="common">Tanaka's snailfish</name>
    <dbReference type="NCBI Taxonomy" id="230148"/>
    <lineage>
        <taxon>Eukaryota</taxon>
        <taxon>Metazoa</taxon>
        <taxon>Chordata</taxon>
        <taxon>Craniata</taxon>
        <taxon>Vertebrata</taxon>
        <taxon>Euteleostomi</taxon>
        <taxon>Actinopterygii</taxon>
        <taxon>Neopterygii</taxon>
        <taxon>Teleostei</taxon>
        <taxon>Neoteleostei</taxon>
        <taxon>Acanthomorphata</taxon>
        <taxon>Eupercaria</taxon>
        <taxon>Perciformes</taxon>
        <taxon>Cottioidei</taxon>
        <taxon>Cottales</taxon>
        <taxon>Liparidae</taxon>
        <taxon>Liparis</taxon>
    </lineage>
</organism>
<dbReference type="EMBL" id="SRLO01003198">
    <property type="protein sequence ID" value="TNN31736.1"/>
    <property type="molecule type" value="Genomic_DNA"/>
</dbReference>
<feature type="compositionally biased region" description="Basic and acidic residues" evidence="1">
    <location>
        <begin position="209"/>
        <end position="221"/>
    </location>
</feature>
<name>A0A4Z2ES32_9TELE</name>
<feature type="region of interest" description="Disordered" evidence="1">
    <location>
        <begin position="99"/>
        <end position="137"/>
    </location>
</feature>
<reference evidence="2 3" key="1">
    <citation type="submission" date="2019-03" db="EMBL/GenBank/DDBJ databases">
        <title>First draft genome of Liparis tanakae, snailfish: a comprehensive survey of snailfish specific genes.</title>
        <authorList>
            <person name="Kim W."/>
            <person name="Song I."/>
            <person name="Jeong J.-H."/>
            <person name="Kim D."/>
            <person name="Kim S."/>
            <person name="Ryu S."/>
            <person name="Song J.Y."/>
            <person name="Lee S.K."/>
        </authorList>
    </citation>
    <scope>NUCLEOTIDE SEQUENCE [LARGE SCALE GENOMIC DNA]</scope>
    <source>
        <tissue evidence="2">Muscle</tissue>
    </source>
</reference>
<dbReference type="AlphaFoldDB" id="A0A4Z2ES32"/>